<keyword evidence="2" id="KW-1185">Reference proteome</keyword>
<dbReference type="EMBL" id="BRPJ01000076">
    <property type="protein sequence ID" value="GLB31782.1"/>
    <property type="molecule type" value="Genomic_DNA"/>
</dbReference>
<reference evidence="1 2" key="1">
    <citation type="journal article" date="2024" name="Int. J. Syst. Evol. Microbiol.">
        <title>Lacrimispora brassicae sp. nov. isolated from fermented cabbage, and proposal of Clostridium indicum Gundawar et al. 2019 and Clostridium methoxybenzovorans Mechichi et al. 1999 as heterotypic synonyms of Lacrimispora amygdalina (Parshina et al. 2003) Haas and Blanchard 2020 and Lacrimispora indolis (McClung and McCoy 1957) Haas and Blanchard 2020, respectively.</title>
        <authorList>
            <person name="Kobayashi H."/>
            <person name="Tanizawa Y."/>
            <person name="Sakamoto M."/>
            <person name="Ohkuma M."/>
            <person name="Tohno M."/>
        </authorList>
    </citation>
    <scope>NUCLEOTIDE SEQUENCE [LARGE SCALE GENOMIC DNA]</scope>
    <source>
        <strain evidence="1 2">DSM 12857</strain>
    </source>
</reference>
<comment type="caution">
    <text evidence="1">The sequence shown here is derived from an EMBL/GenBank/DDBJ whole genome shotgun (WGS) entry which is preliminary data.</text>
</comment>
<evidence type="ECO:0000313" key="2">
    <source>
        <dbReference type="Proteomes" id="UP001419084"/>
    </source>
</evidence>
<organism evidence="1 2">
    <name type="scientific">Lacrimispora amygdalina</name>
    <dbReference type="NCBI Taxonomy" id="253257"/>
    <lineage>
        <taxon>Bacteria</taxon>
        <taxon>Bacillati</taxon>
        <taxon>Bacillota</taxon>
        <taxon>Clostridia</taxon>
        <taxon>Lachnospirales</taxon>
        <taxon>Lachnospiraceae</taxon>
        <taxon>Lacrimispora</taxon>
    </lineage>
</organism>
<accession>A0ABQ5MAD5</accession>
<protein>
    <submittedName>
        <fullName evidence="1">Uncharacterized protein</fullName>
    </submittedName>
</protein>
<dbReference type="Proteomes" id="UP001419084">
    <property type="component" value="Unassembled WGS sequence"/>
</dbReference>
<evidence type="ECO:0000313" key="1">
    <source>
        <dbReference type="EMBL" id="GLB31782.1"/>
    </source>
</evidence>
<gene>
    <name evidence="1" type="ORF">LAD12857_37050</name>
</gene>
<proteinExistence type="predicted"/>
<name>A0ABQ5MAD5_9FIRM</name>
<sequence length="93" mass="9898">MAEVEITTSSVGNYQYTIVYDLLRSGTIISTVTVEKDNDSNGTIRLYGEIPNMTWVDTPGAGTFTYSVDITVTGTNVASASTITRALNAIVIG</sequence>